<dbReference type="PROSITE" id="PS50949">
    <property type="entry name" value="HTH_GNTR"/>
    <property type="match status" value="1"/>
</dbReference>
<sequence length="135" mass="15013">MTIDPTSHEPRYRQLARLLRERIDAGDYRPGQRLPSEERLEQIYGLGRNAVRDALRILKAEGVVRTVTGSGSYVRGRQEVTMVRVTSGAVIATRMPTAEERQALGLDEGVALFVVERPGQEPEVLAGDRTTLIVE</sequence>
<proteinExistence type="predicted"/>
<dbReference type="PRINTS" id="PR00035">
    <property type="entry name" value="HTHGNTR"/>
</dbReference>
<evidence type="ECO:0000256" key="1">
    <source>
        <dbReference type="ARBA" id="ARBA00023015"/>
    </source>
</evidence>
<keyword evidence="3" id="KW-0804">Transcription</keyword>
<organism evidence="5 6">
    <name type="scientific">Streptosporangium album</name>
    <dbReference type="NCBI Taxonomy" id="47479"/>
    <lineage>
        <taxon>Bacteria</taxon>
        <taxon>Bacillati</taxon>
        <taxon>Actinomycetota</taxon>
        <taxon>Actinomycetes</taxon>
        <taxon>Streptosporangiales</taxon>
        <taxon>Streptosporangiaceae</taxon>
        <taxon>Streptosporangium</taxon>
    </lineage>
</organism>
<keyword evidence="6" id="KW-1185">Reference proteome</keyword>
<name>A0A7W7S049_9ACTN</name>
<protein>
    <submittedName>
        <fullName evidence="5">DNA-binding GntR family transcriptional regulator</fullName>
    </submittedName>
</protein>
<dbReference type="GO" id="GO:0045892">
    <property type="term" value="P:negative regulation of DNA-templated transcription"/>
    <property type="evidence" value="ECO:0007669"/>
    <property type="project" value="TreeGrafter"/>
</dbReference>
<dbReference type="Gene3D" id="1.10.10.10">
    <property type="entry name" value="Winged helix-like DNA-binding domain superfamily/Winged helix DNA-binding domain"/>
    <property type="match status" value="1"/>
</dbReference>
<dbReference type="AlphaFoldDB" id="A0A7W7S049"/>
<keyword evidence="1" id="KW-0805">Transcription regulation</keyword>
<gene>
    <name evidence="5" type="ORF">FHR32_005170</name>
</gene>
<accession>A0A7W7S049</accession>
<dbReference type="InterPro" id="IPR036390">
    <property type="entry name" value="WH_DNA-bd_sf"/>
</dbReference>
<dbReference type="PANTHER" id="PTHR44846:SF17">
    <property type="entry name" value="GNTR-FAMILY TRANSCRIPTIONAL REGULATOR"/>
    <property type="match status" value="1"/>
</dbReference>
<keyword evidence="2 5" id="KW-0238">DNA-binding</keyword>
<evidence type="ECO:0000313" key="6">
    <source>
        <dbReference type="Proteomes" id="UP000534286"/>
    </source>
</evidence>
<dbReference type="GO" id="GO:0003677">
    <property type="term" value="F:DNA binding"/>
    <property type="evidence" value="ECO:0007669"/>
    <property type="project" value="UniProtKB-KW"/>
</dbReference>
<comment type="caution">
    <text evidence="5">The sequence shown here is derived from an EMBL/GenBank/DDBJ whole genome shotgun (WGS) entry which is preliminary data.</text>
</comment>
<dbReference type="InterPro" id="IPR036388">
    <property type="entry name" value="WH-like_DNA-bd_sf"/>
</dbReference>
<dbReference type="CDD" id="cd07377">
    <property type="entry name" value="WHTH_GntR"/>
    <property type="match status" value="1"/>
</dbReference>
<dbReference type="Pfam" id="PF00392">
    <property type="entry name" value="GntR"/>
    <property type="match status" value="1"/>
</dbReference>
<dbReference type="InterPro" id="IPR000524">
    <property type="entry name" value="Tscrpt_reg_HTH_GntR"/>
</dbReference>
<evidence type="ECO:0000256" key="2">
    <source>
        <dbReference type="ARBA" id="ARBA00023125"/>
    </source>
</evidence>
<dbReference type="PANTHER" id="PTHR44846">
    <property type="entry name" value="MANNOSYL-D-GLYCERATE TRANSPORT/METABOLISM SYSTEM REPRESSOR MNGR-RELATED"/>
    <property type="match status" value="1"/>
</dbReference>
<evidence type="ECO:0000256" key="3">
    <source>
        <dbReference type="ARBA" id="ARBA00023163"/>
    </source>
</evidence>
<dbReference type="RefSeq" id="WP_221466192.1">
    <property type="nucleotide sequence ID" value="NZ_BAABEK010000005.1"/>
</dbReference>
<feature type="domain" description="HTH gntR-type" evidence="4">
    <location>
        <begin position="9"/>
        <end position="77"/>
    </location>
</feature>
<dbReference type="SUPFAM" id="SSF46785">
    <property type="entry name" value="Winged helix' DNA-binding domain"/>
    <property type="match status" value="1"/>
</dbReference>
<dbReference type="Proteomes" id="UP000534286">
    <property type="component" value="Unassembled WGS sequence"/>
</dbReference>
<dbReference type="InterPro" id="IPR050679">
    <property type="entry name" value="Bact_HTH_transcr_reg"/>
</dbReference>
<dbReference type="EMBL" id="JACHJU010000002">
    <property type="protein sequence ID" value="MBB4940793.1"/>
    <property type="molecule type" value="Genomic_DNA"/>
</dbReference>
<evidence type="ECO:0000259" key="4">
    <source>
        <dbReference type="PROSITE" id="PS50949"/>
    </source>
</evidence>
<reference evidence="5 6" key="1">
    <citation type="submission" date="2020-08" db="EMBL/GenBank/DDBJ databases">
        <title>Sequencing the genomes of 1000 actinobacteria strains.</title>
        <authorList>
            <person name="Klenk H.-P."/>
        </authorList>
    </citation>
    <scope>NUCLEOTIDE SEQUENCE [LARGE SCALE GENOMIC DNA]</scope>
    <source>
        <strain evidence="5 6">DSM 43023</strain>
    </source>
</reference>
<dbReference type="GO" id="GO:0003700">
    <property type="term" value="F:DNA-binding transcription factor activity"/>
    <property type="evidence" value="ECO:0007669"/>
    <property type="project" value="InterPro"/>
</dbReference>
<evidence type="ECO:0000313" key="5">
    <source>
        <dbReference type="EMBL" id="MBB4940793.1"/>
    </source>
</evidence>
<dbReference type="SMART" id="SM00345">
    <property type="entry name" value="HTH_GNTR"/>
    <property type="match status" value="1"/>
</dbReference>